<dbReference type="PROSITE" id="PS51318">
    <property type="entry name" value="TAT"/>
    <property type="match status" value="1"/>
</dbReference>
<dbReference type="GO" id="GO:0015886">
    <property type="term" value="P:heme transport"/>
    <property type="evidence" value="ECO:0007669"/>
    <property type="project" value="InterPro"/>
</dbReference>
<evidence type="ECO:0000259" key="3">
    <source>
        <dbReference type="Pfam" id="PF16525"/>
    </source>
</evidence>
<dbReference type="GO" id="GO:0020037">
    <property type="term" value="F:heme binding"/>
    <property type="evidence" value="ECO:0007669"/>
    <property type="project" value="InterPro"/>
</dbReference>
<feature type="chain" id="PRO_5039317267" evidence="2">
    <location>
        <begin position="32"/>
        <end position="175"/>
    </location>
</feature>
<feature type="compositionally biased region" description="Pro residues" evidence="1">
    <location>
        <begin position="163"/>
        <end position="175"/>
    </location>
</feature>
<name>A0A1A2Z652_9MYCO</name>
<dbReference type="EMBL" id="LZKJ01000116">
    <property type="protein sequence ID" value="OBI46039.1"/>
    <property type="molecule type" value="Genomic_DNA"/>
</dbReference>
<evidence type="ECO:0000256" key="2">
    <source>
        <dbReference type="SAM" id="SignalP"/>
    </source>
</evidence>
<dbReference type="Proteomes" id="UP000093592">
    <property type="component" value="Unassembled WGS sequence"/>
</dbReference>
<sequence>MNVLSGSALRRSLLGVLTATALGGSAAVALAVPSAVGATDPCAASEMARTVSSVAKSTGDYLDSHPETNQAMTAIMQQPAGPQSVASLKTYFEANPKVAGDLTSISQPLTGLSTRCKLPISIPQVLGAMQAAQGGLPGGLPGGAAAQTVAGMQGTAPAATGPLPGPPPASSAPGR</sequence>
<feature type="region of interest" description="Disordered" evidence="1">
    <location>
        <begin position="147"/>
        <end position="175"/>
    </location>
</feature>
<dbReference type="AlphaFoldDB" id="A0A1A2Z652"/>
<dbReference type="NCBIfam" id="TIGR04530">
    <property type="entry name" value="hemophoreRv0203"/>
    <property type="match status" value="1"/>
</dbReference>
<reference evidence="5" key="1">
    <citation type="submission" date="2016-06" db="EMBL/GenBank/DDBJ databases">
        <authorList>
            <person name="Sutton G."/>
            <person name="Brinkac L."/>
            <person name="Sanka R."/>
            <person name="Adams M."/>
            <person name="Lau E."/>
            <person name="Sam S."/>
            <person name="Sreng N."/>
            <person name="Him V."/>
            <person name="Kerleguer A."/>
            <person name="Cheng S."/>
        </authorList>
    </citation>
    <scope>NUCLEOTIDE SEQUENCE [LARGE SCALE GENOMIC DNA]</scope>
    <source>
        <strain evidence="5">E861</strain>
    </source>
</reference>
<dbReference type="InterPro" id="IPR032407">
    <property type="entry name" value="MHB"/>
</dbReference>
<dbReference type="RefSeq" id="WP_065014857.1">
    <property type="nucleotide sequence ID" value="NZ_LZKJ01000116.1"/>
</dbReference>
<dbReference type="OrthoDB" id="4753125at2"/>
<dbReference type="InterPro" id="IPR006311">
    <property type="entry name" value="TAT_signal"/>
</dbReference>
<proteinExistence type="predicted"/>
<gene>
    <name evidence="4" type="ORF">A5707_22840</name>
</gene>
<accession>A0A1A2Z652</accession>
<dbReference type="NCBIfam" id="TIGR04529">
    <property type="entry name" value="MTB_hemophore"/>
    <property type="match status" value="1"/>
</dbReference>
<keyword evidence="2" id="KW-0732">Signal</keyword>
<evidence type="ECO:0000256" key="1">
    <source>
        <dbReference type="SAM" id="MobiDB-lite"/>
    </source>
</evidence>
<dbReference type="InterPro" id="IPR038378">
    <property type="entry name" value="MHB_sf"/>
</dbReference>
<comment type="caution">
    <text evidence="4">The sequence shown here is derived from an EMBL/GenBank/DDBJ whole genome shotgun (WGS) entry which is preliminary data.</text>
</comment>
<evidence type="ECO:0000313" key="4">
    <source>
        <dbReference type="EMBL" id="OBI46039.1"/>
    </source>
</evidence>
<feature type="domain" description="Haemophore haem-binding" evidence="3">
    <location>
        <begin position="40"/>
        <end position="117"/>
    </location>
</feature>
<dbReference type="Pfam" id="PF16525">
    <property type="entry name" value="MHB"/>
    <property type="match status" value="1"/>
</dbReference>
<organism evidence="4 5">
    <name type="scientific">Mycobacterium kyorinense</name>
    <dbReference type="NCBI Taxonomy" id="487514"/>
    <lineage>
        <taxon>Bacteria</taxon>
        <taxon>Bacillati</taxon>
        <taxon>Actinomycetota</taxon>
        <taxon>Actinomycetes</taxon>
        <taxon>Mycobacteriales</taxon>
        <taxon>Mycobacteriaceae</taxon>
        <taxon>Mycobacterium</taxon>
    </lineage>
</organism>
<dbReference type="InterPro" id="IPR030937">
    <property type="entry name" value="Hemophore_Rv0203"/>
</dbReference>
<dbReference type="Gene3D" id="1.20.20.20">
    <property type="entry name" value="Haemophore, haem-binding domain"/>
    <property type="match status" value="1"/>
</dbReference>
<evidence type="ECO:0000313" key="5">
    <source>
        <dbReference type="Proteomes" id="UP000093592"/>
    </source>
</evidence>
<protein>
    <submittedName>
        <fullName evidence="4">Hemophore</fullName>
    </submittedName>
</protein>
<feature type="signal peptide" evidence="2">
    <location>
        <begin position="1"/>
        <end position="31"/>
    </location>
</feature>